<keyword evidence="1" id="KW-0802">TPR repeat</keyword>
<accession>A0AAE0FES6</accession>
<dbReference type="PROSITE" id="PS50005">
    <property type="entry name" value="TPR"/>
    <property type="match status" value="1"/>
</dbReference>
<evidence type="ECO:0000256" key="1">
    <source>
        <dbReference type="PROSITE-ProRule" id="PRU00339"/>
    </source>
</evidence>
<feature type="region of interest" description="Disordered" evidence="2">
    <location>
        <begin position="1"/>
        <end position="37"/>
    </location>
</feature>
<keyword evidence="4" id="KW-1185">Reference proteome</keyword>
<sequence length="302" mass="33021">MSQASSRAGSARGGSAKAGGAGGAGGEGAKGGKKKADGNVNVEVNDLTVNAAKDRIGLREDPVRHNEWPNSHLAACPCCAERGATRRCMAHRPGVTTWASLCAYCGKDHANIYCNKCKYPDLVYCTQEHLEADAAAHAPRCLLQVRLNKASQFVRKKDFPQALKLLQGCVQGAKEQGQRYLYAEAMRSMGHVKGKLDERDRAMEYVSKALSLYKELGDLRGQAYCYIDMSWIYRPKNQTDQRGYDLSKRALEIAEMELLNANKLAKERCQGYQKSEIARAQALVAAAQGANGRMRFGVLSVV</sequence>
<dbReference type="Proteomes" id="UP001190700">
    <property type="component" value="Unassembled WGS sequence"/>
</dbReference>
<feature type="compositionally biased region" description="Low complexity" evidence="2">
    <location>
        <begin position="1"/>
        <end position="15"/>
    </location>
</feature>
<name>A0AAE0FES6_9CHLO</name>
<evidence type="ECO:0000313" key="4">
    <source>
        <dbReference type="Proteomes" id="UP001190700"/>
    </source>
</evidence>
<dbReference type="Gene3D" id="1.25.40.10">
    <property type="entry name" value="Tetratricopeptide repeat domain"/>
    <property type="match status" value="1"/>
</dbReference>
<comment type="caution">
    <text evidence="3">The sequence shown here is derived from an EMBL/GenBank/DDBJ whole genome shotgun (WGS) entry which is preliminary data.</text>
</comment>
<gene>
    <name evidence="3" type="ORF">CYMTET_32902</name>
</gene>
<feature type="compositionally biased region" description="Gly residues" evidence="2">
    <location>
        <begin position="16"/>
        <end position="29"/>
    </location>
</feature>
<reference evidence="3 4" key="1">
    <citation type="journal article" date="2015" name="Genome Biol. Evol.">
        <title>Comparative Genomics of a Bacterivorous Green Alga Reveals Evolutionary Causalities and Consequences of Phago-Mixotrophic Mode of Nutrition.</title>
        <authorList>
            <person name="Burns J.A."/>
            <person name="Paasch A."/>
            <person name="Narechania A."/>
            <person name="Kim E."/>
        </authorList>
    </citation>
    <scope>NUCLEOTIDE SEQUENCE [LARGE SCALE GENOMIC DNA]</scope>
    <source>
        <strain evidence="3 4">PLY_AMNH</strain>
    </source>
</reference>
<evidence type="ECO:0000313" key="3">
    <source>
        <dbReference type="EMBL" id="KAK3258036.1"/>
    </source>
</evidence>
<feature type="repeat" description="TPR" evidence="1">
    <location>
        <begin position="183"/>
        <end position="216"/>
    </location>
</feature>
<dbReference type="SUPFAM" id="SSF48452">
    <property type="entry name" value="TPR-like"/>
    <property type="match status" value="1"/>
</dbReference>
<dbReference type="AlphaFoldDB" id="A0AAE0FES6"/>
<dbReference type="InterPro" id="IPR019734">
    <property type="entry name" value="TPR_rpt"/>
</dbReference>
<protein>
    <submittedName>
        <fullName evidence="3">Uncharacterized protein</fullName>
    </submittedName>
</protein>
<proteinExistence type="predicted"/>
<dbReference type="InterPro" id="IPR011990">
    <property type="entry name" value="TPR-like_helical_dom_sf"/>
</dbReference>
<evidence type="ECO:0000256" key="2">
    <source>
        <dbReference type="SAM" id="MobiDB-lite"/>
    </source>
</evidence>
<dbReference type="EMBL" id="LGRX02019874">
    <property type="protein sequence ID" value="KAK3258036.1"/>
    <property type="molecule type" value="Genomic_DNA"/>
</dbReference>
<organism evidence="3 4">
    <name type="scientific">Cymbomonas tetramitiformis</name>
    <dbReference type="NCBI Taxonomy" id="36881"/>
    <lineage>
        <taxon>Eukaryota</taxon>
        <taxon>Viridiplantae</taxon>
        <taxon>Chlorophyta</taxon>
        <taxon>Pyramimonadophyceae</taxon>
        <taxon>Pyramimonadales</taxon>
        <taxon>Pyramimonadaceae</taxon>
        <taxon>Cymbomonas</taxon>
    </lineage>
</organism>
<dbReference type="SUPFAM" id="SSF144232">
    <property type="entry name" value="HIT/MYND zinc finger-like"/>
    <property type="match status" value="1"/>
</dbReference>